<reference evidence="4 6" key="2">
    <citation type="submission" date="2021-03" db="EMBL/GenBank/DDBJ databases">
        <title>Mucilaginibacter strains isolated from gold and copper mining confer multi heavy-metal resistance.</title>
        <authorList>
            <person name="Li Y."/>
        </authorList>
    </citation>
    <scope>NUCLEOTIDE SEQUENCE [LARGE SCALE GENOMIC DNA]</scope>
    <source>
        <strain evidence="4 6">P2-4</strain>
    </source>
</reference>
<dbReference type="AlphaFoldDB" id="A0AAE6JBT6"/>
<keyword evidence="1" id="KW-0732">Signal</keyword>
<dbReference type="InterPro" id="IPR005151">
    <property type="entry name" value="Tail-specific_protease"/>
</dbReference>
<dbReference type="GO" id="GO:0004175">
    <property type="term" value="F:endopeptidase activity"/>
    <property type="evidence" value="ECO:0007669"/>
    <property type="project" value="TreeGrafter"/>
</dbReference>
<dbReference type="RefSeq" id="WP_112656018.1">
    <property type="nucleotide sequence ID" value="NZ_CP043451.1"/>
</dbReference>
<organism evidence="3 5">
    <name type="scientific">Mucilaginibacter rubeus</name>
    <dbReference type="NCBI Taxonomy" id="2027860"/>
    <lineage>
        <taxon>Bacteria</taxon>
        <taxon>Pseudomonadati</taxon>
        <taxon>Bacteroidota</taxon>
        <taxon>Sphingobacteriia</taxon>
        <taxon>Sphingobacteriales</taxon>
        <taxon>Sphingobacteriaceae</taxon>
        <taxon>Mucilaginibacter</taxon>
    </lineage>
</organism>
<protein>
    <recommendedName>
        <fullName evidence="2">Tail specific protease domain-containing protein</fullName>
    </recommendedName>
</protein>
<dbReference type="Proteomes" id="UP000250557">
    <property type="component" value="Chromosome"/>
</dbReference>
<dbReference type="GO" id="GO:0030288">
    <property type="term" value="C:outer membrane-bounded periplasmic space"/>
    <property type="evidence" value="ECO:0007669"/>
    <property type="project" value="TreeGrafter"/>
</dbReference>
<proteinExistence type="predicted"/>
<feature type="signal peptide" evidence="1">
    <location>
        <begin position="1"/>
        <end position="20"/>
    </location>
</feature>
<dbReference type="PANTHER" id="PTHR32060">
    <property type="entry name" value="TAIL-SPECIFIC PROTEASE"/>
    <property type="match status" value="1"/>
</dbReference>
<name>A0AAE6JBT6_9SPHI</name>
<dbReference type="Pfam" id="PF03572">
    <property type="entry name" value="Peptidase_S41"/>
    <property type="match status" value="1"/>
</dbReference>
<dbReference type="GO" id="GO:0006508">
    <property type="term" value="P:proteolysis"/>
    <property type="evidence" value="ECO:0007669"/>
    <property type="project" value="InterPro"/>
</dbReference>
<sequence>MIKKIALLFTLTLIGCRAFSQTCNCETEVKYIAGFMEKNYAGFKDKQALMTKAGYDKMLSEYIGLAKKPHANEHCLLIIAQYLGKFKDHHVSVGVKFDATKIDSAYIANREIVPITAEKIAELRKSKGFEGIYDFHDPAKYKIAVIKDKTPLHDYLAVIVSSNLPGWKPGMIKWEAKMVNDSIGRGILYILNGMPKVEGFYFKGNRIYGDWHREGTTVTEPASSKYEPVAFRKLSDKTSYLKISTFSPSNATNIDSIIKANQAILSNTPNLVLDLRGNGGGADYTFIPLMDLVYTGPIKNIGNDLLSTDANIAGWKNILNDNDRSEENKQSLRKIIASLEANRDKMVMHANDFDITGYKIQPNPAKVVILIDNNCASTTEEFLLQSRQSKKVTLMGQNTSGTLDYSNVLQAPFSCMPYVLHYSSSRSRRVDVGLGIDETGIKPAVYLQEKDDWIKKAQETLEH</sequence>
<evidence type="ECO:0000313" key="5">
    <source>
        <dbReference type="Proteomes" id="UP000250557"/>
    </source>
</evidence>
<feature type="chain" id="PRO_5041977176" description="Tail specific protease domain-containing protein" evidence="1">
    <location>
        <begin position="21"/>
        <end position="463"/>
    </location>
</feature>
<keyword evidence="6" id="KW-1185">Reference proteome</keyword>
<gene>
    <name evidence="3" type="ORF">DIU31_003720</name>
    <name evidence="4" type="ORF">J3L21_24015</name>
</gene>
<reference evidence="3 5" key="1">
    <citation type="submission" date="2019-08" db="EMBL/GenBank/DDBJ databases">
        <title>Comparative genome analysis confer to the adaptation heavy metal polluted environment.</title>
        <authorList>
            <person name="Li Y."/>
        </authorList>
    </citation>
    <scope>NUCLEOTIDE SEQUENCE [LARGE SCALE GENOMIC DNA]</scope>
    <source>
        <strain evidence="3 5">P2</strain>
    </source>
</reference>
<dbReference type="GO" id="GO:0007165">
    <property type="term" value="P:signal transduction"/>
    <property type="evidence" value="ECO:0007669"/>
    <property type="project" value="TreeGrafter"/>
</dbReference>
<accession>A0AAE6JBT6</accession>
<evidence type="ECO:0000313" key="6">
    <source>
        <dbReference type="Proteomes" id="UP000663940"/>
    </source>
</evidence>
<feature type="domain" description="Tail specific protease" evidence="2">
    <location>
        <begin position="238"/>
        <end position="445"/>
    </location>
</feature>
<dbReference type="Proteomes" id="UP000663940">
    <property type="component" value="Chromosome"/>
</dbReference>
<dbReference type="GO" id="GO:0008236">
    <property type="term" value="F:serine-type peptidase activity"/>
    <property type="evidence" value="ECO:0007669"/>
    <property type="project" value="InterPro"/>
</dbReference>
<dbReference type="PROSITE" id="PS51257">
    <property type="entry name" value="PROKAR_LIPOPROTEIN"/>
    <property type="match status" value="1"/>
</dbReference>
<evidence type="ECO:0000313" key="4">
    <source>
        <dbReference type="EMBL" id="QTE48584.1"/>
    </source>
</evidence>
<dbReference type="EMBL" id="CP043451">
    <property type="protein sequence ID" value="QEM02668.1"/>
    <property type="molecule type" value="Genomic_DNA"/>
</dbReference>
<dbReference type="SUPFAM" id="SSF52096">
    <property type="entry name" value="ClpP/crotonase"/>
    <property type="match status" value="1"/>
</dbReference>
<dbReference type="Gene3D" id="3.90.226.10">
    <property type="entry name" value="2-enoyl-CoA Hydratase, Chain A, domain 1"/>
    <property type="match status" value="1"/>
</dbReference>
<evidence type="ECO:0000259" key="2">
    <source>
        <dbReference type="Pfam" id="PF03572"/>
    </source>
</evidence>
<dbReference type="PANTHER" id="PTHR32060:SF30">
    <property type="entry name" value="CARBOXY-TERMINAL PROCESSING PROTEASE CTPA"/>
    <property type="match status" value="1"/>
</dbReference>
<evidence type="ECO:0000256" key="1">
    <source>
        <dbReference type="SAM" id="SignalP"/>
    </source>
</evidence>
<dbReference type="InterPro" id="IPR029045">
    <property type="entry name" value="ClpP/crotonase-like_dom_sf"/>
</dbReference>
<dbReference type="EMBL" id="CP071880">
    <property type="protein sequence ID" value="QTE48584.1"/>
    <property type="molecule type" value="Genomic_DNA"/>
</dbReference>
<evidence type="ECO:0000313" key="3">
    <source>
        <dbReference type="EMBL" id="QEM02668.1"/>
    </source>
</evidence>